<dbReference type="InterPro" id="IPR002616">
    <property type="entry name" value="tRNA_ribo_trans-like"/>
</dbReference>
<dbReference type="NCBIfam" id="TIGR00430">
    <property type="entry name" value="Q_tRNA_tgt"/>
    <property type="match status" value="1"/>
</dbReference>
<dbReference type="GO" id="GO:0008616">
    <property type="term" value="P:tRNA queuosine(34) biosynthetic process"/>
    <property type="evidence" value="ECO:0007669"/>
    <property type="project" value="UniProtKB-UniRule"/>
</dbReference>
<feature type="region of interest" description="RNA binding" evidence="4">
    <location>
        <begin position="263"/>
        <end position="269"/>
    </location>
</feature>
<dbReference type="NCBIfam" id="TIGR00449">
    <property type="entry name" value="tgt_general"/>
    <property type="match status" value="1"/>
</dbReference>
<name>A0A1F5EBM9_9BACT</name>
<feature type="binding site" evidence="4">
    <location>
        <position position="149"/>
    </location>
    <ligand>
        <name>substrate</name>
    </ligand>
</feature>
<dbReference type="Proteomes" id="UP000177481">
    <property type="component" value="Unassembled WGS sequence"/>
</dbReference>
<dbReference type="AlphaFoldDB" id="A0A1F5EBM9"/>
<sequence>MKFTVDHSLAGSFARTGTLDTAHGRVVTPAFMPVGTMGAVKTLAPWELEELGSEIILGNTYHLHLRPGENVIQKTGGLQKWTGWNKPILTDSGGYQAFSLGKTKANMAKTTDRGVQFYSHLDGKKLFFTPESVIDIQLKLGSDIVMVLDDCAPYPSTTARLQEGVARTGEWAKKSVDYWQQIHNLDLKACPSGKICGKALFGIVQGGTDKSLRQQSLNDIQSLPFDGIAIGGVSVGEGKENMLSAVDFISSDLDRNRPHYLMGVGEPTDLINMVYRGIDMFDCVLPTRLARHGSFWTSADFRRYDISLSEFTNDSKPLDPNCKCKFCQKFSRSYLRHLYVSGEILALRALTYHNLWLVNRLMDDLRTAIQDGSYEARFASFLRGA</sequence>
<feature type="binding site" evidence="4">
    <location>
        <position position="322"/>
    </location>
    <ligand>
        <name>Zn(2+)</name>
        <dbReference type="ChEBI" id="CHEBI:29105"/>
    </ligand>
</feature>
<feature type="binding site" evidence="4">
    <location>
        <position position="324"/>
    </location>
    <ligand>
        <name>Zn(2+)</name>
        <dbReference type="ChEBI" id="CHEBI:29105"/>
    </ligand>
</feature>
<accession>A0A1F5EBM9</accession>
<gene>
    <name evidence="4" type="primary">tgt</name>
    <name evidence="6" type="ORF">A3A71_02110</name>
</gene>
<dbReference type="EMBL" id="MEZX01000002">
    <property type="protein sequence ID" value="OGD64818.1"/>
    <property type="molecule type" value="Genomic_DNA"/>
</dbReference>
<evidence type="ECO:0000256" key="1">
    <source>
        <dbReference type="ARBA" id="ARBA00022676"/>
    </source>
</evidence>
<keyword evidence="1 4" id="KW-0328">Glycosyltransferase</keyword>
<proteinExistence type="inferred from homology"/>
<feature type="domain" description="tRNA-guanine(15) transglycosylase-like" evidence="5">
    <location>
        <begin position="14"/>
        <end position="383"/>
    </location>
</feature>
<evidence type="ECO:0000256" key="3">
    <source>
        <dbReference type="ARBA" id="ARBA00022694"/>
    </source>
</evidence>
<feature type="active site" description="Proton acceptor" evidence="4">
    <location>
        <position position="91"/>
    </location>
</feature>
<comment type="pathway">
    <text evidence="4">tRNA modification; tRNA-queuosine biosynthesis.</text>
</comment>
<comment type="subunit">
    <text evidence="4">Homodimer. Within each dimer, one monomer is responsible for RNA recognition and catalysis, while the other monomer binds to the replacement base PreQ1.</text>
</comment>
<organism evidence="6 7">
    <name type="scientific">Candidatus Berkelbacteria bacterium RIFCSPLOWO2_01_FULL_50_28</name>
    <dbReference type="NCBI Taxonomy" id="1797471"/>
    <lineage>
        <taxon>Bacteria</taxon>
        <taxon>Candidatus Berkelbacteria</taxon>
    </lineage>
</organism>
<feature type="binding site" evidence="4">
    <location>
        <position position="205"/>
    </location>
    <ligand>
        <name>substrate</name>
    </ligand>
</feature>
<dbReference type="HAMAP" id="MF_00168">
    <property type="entry name" value="Q_tRNA_Tgt"/>
    <property type="match status" value="1"/>
</dbReference>
<dbReference type="InterPro" id="IPR050076">
    <property type="entry name" value="ArchSynthase1/Queuine_TRR"/>
</dbReference>
<dbReference type="PANTHER" id="PTHR46499:SF1">
    <property type="entry name" value="QUEUINE TRNA-RIBOSYLTRANSFERASE"/>
    <property type="match status" value="1"/>
</dbReference>
<dbReference type="GO" id="GO:0046872">
    <property type="term" value="F:metal ion binding"/>
    <property type="evidence" value="ECO:0007669"/>
    <property type="project" value="UniProtKB-KW"/>
</dbReference>
<dbReference type="InterPro" id="IPR004803">
    <property type="entry name" value="TGT"/>
</dbReference>
<evidence type="ECO:0000313" key="7">
    <source>
        <dbReference type="Proteomes" id="UP000177481"/>
    </source>
</evidence>
<feature type="binding site" evidence="4">
    <location>
        <position position="353"/>
    </location>
    <ligand>
        <name>Zn(2+)</name>
        <dbReference type="ChEBI" id="CHEBI:29105"/>
    </ligand>
</feature>
<comment type="similarity">
    <text evidence="4">Belongs to the queuine tRNA-ribosyltransferase family.</text>
</comment>
<keyword evidence="2 4" id="KW-0808">Transferase</keyword>
<feature type="binding site" evidence="4">
    <location>
        <position position="327"/>
    </location>
    <ligand>
        <name>Zn(2+)</name>
        <dbReference type="ChEBI" id="CHEBI:29105"/>
    </ligand>
</feature>
<comment type="function">
    <text evidence="4">Catalyzes the base-exchange of a guanine (G) residue with the queuine precursor 7-aminomethyl-7-deazaguanine (PreQ1) at position 34 (anticodon wobble position) in tRNAs with GU(N) anticodons (tRNA-Asp, -Asn, -His and -Tyr). Catalysis occurs through a double-displacement mechanism. The nucleophile active site attacks the C1' of nucleotide 34 to detach the guanine base from the RNA, forming a covalent enzyme-RNA intermediate. The proton acceptor active site deprotonates the incoming PreQ1, allowing a nucleophilic attack on the C1' of the ribose to form the product. After dissociation, two additional enzymatic reactions on the tRNA convert PreQ1 to queuine (Q), resulting in the hypermodified nucleoside queuosine (7-(((4,5-cis-dihydroxy-2-cyclopenten-1-yl)amino)methyl)-7-deazaguanosine).</text>
</comment>
<evidence type="ECO:0000259" key="5">
    <source>
        <dbReference type="Pfam" id="PF01702"/>
    </source>
</evidence>
<dbReference type="UniPathway" id="UPA00392"/>
<dbReference type="STRING" id="1797471.A3A71_02110"/>
<reference evidence="6 7" key="1">
    <citation type="journal article" date="2016" name="Nat. Commun.">
        <title>Thousands of microbial genomes shed light on interconnected biogeochemical processes in an aquifer system.</title>
        <authorList>
            <person name="Anantharaman K."/>
            <person name="Brown C.T."/>
            <person name="Hug L.A."/>
            <person name="Sharon I."/>
            <person name="Castelle C.J."/>
            <person name="Probst A.J."/>
            <person name="Thomas B.C."/>
            <person name="Singh A."/>
            <person name="Wilkins M.J."/>
            <person name="Karaoz U."/>
            <person name="Brodie E.L."/>
            <person name="Williams K.H."/>
            <person name="Hubbard S.S."/>
            <person name="Banfield J.F."/>
        </authorList>
    </citation>
    <scope>NUCLEOTIDE SEQUENCE [LARGE SCALE GENOMIC DNA]</scope>
</reference>
<feature type="binding site" evidence="4">
    <location>
        <begin position="91"/>
        <end position="95"/>
    </location>
    <ligand>
        <name>substrate</name>
    </ligand>
</feature>
<dbReference type="InterPro" id="IPR036511">
    <property type="entry name" value="TGT-like_sf"/>
</dbReference>
<dbReference type="PANTHER" id="PTHR46499">
    <property type="entry name" value="QUEUINE TRNA-RIBOSYLTRANSFERASE"/>
    <property type="match status" value="1"/>
</dbReference>
<keyword evidence="3 4" id="KW-0819">tRNA processing</keyword>
<dbReference type="EC" id="2.4.2.29" evidence="4"/>
<comment type="cofactor">
    <cofactor evidence="4">
        <name>Zn(2+)</name>
        <dbReference type="ChEBI" id="CHEBI:29105"/>
    </cofactor>
    <text evidence="4">Binds 1 zinc ion per subunit.</text>
</comment>
<comment type="caution">
    <text evidence="6">The sequence shown here is derived from an EMBL/GenBank/DDBJ whole genome shotgun (WGS) entry which is preliminary data.</text>
</comment>
<evidence type="ECO:0000313" key="6">
    <source>
        <dbReference type="EMBL" id="OGD64818.1"/>
    </source>
</evidence>
<comment type="catalytic activity">
    <reaction evidence="4">
        <text>7-aminomethyl-7-carbaguanine + guanosine(34) in tRNA = 7-aminomethyl-7-carbaguanosine(34) in tRNA + guanine</text>
        <dbReference type="Rhea" id="RHEA:24104"/>
        <dbReference type="Rhea" id="RHEA-COMP:10341"/>
        <dbReference type="Rhea" id="RHEA-COMP:10342"/>
        <dbReference type="ChEBI" id="CHEBI:16235"/>
        <dbReference type="ChEBI" id="CHEBI:58703"/>
        <dbReference type="ChEBI" id="CHEBI:74269"/>
        <dbReference type="ChEBI" id="CHEBI:82833"/>
        <dbReference type="EC" id="2.4.2.29"/>
    </reaction>
</comment>
<feature type="region of interest" description="RNA binding; important for wobble base 34 recognition" evidence="4">
    <location>
        <begin position="287"/>
        <end position="291"/>
    </location>
</feature>
<evidence type="ECO:0000256" key="2">
    <source>
        <dbReference type="ARBA" id="ARBA00022679"/>
    </source>
</evidence>
<feature type="active site" description="Nucleophile" evidence="4">
    <location>
        <position position="282"/>
    </location>
</feature>
<dbReference type="GO" id="GO:0008479">
    <property type="term" value="F:tRNA-guanosine(34) queuine transglycosylase activity"/>
    <property type="evidence" value="ECO:0007669"/>
    <property type="project" value="UniProtKB-UniRule"/>
</dbReference>
<dbReference type="Gene3D" id="3.20.20.105">
    <property type="entry name" value="Queuine tRNA-ribosyltransferase-like"/>
    <property type="match status" value="1"/>
</dbReference>
<keyword evidence="4" id="KW-0479">Metal-binding</keyword>
<keyword evidence="4" id="KW-0671">Queuosine biosynthesis</keyword>
<dbReference type="Pfam" id="PF01702">
    <property type="entry name" value="TGT"/>
    <property type="match status" value="1"/>
</dbReference>
<dbReference type="SUPFAM" id="SSF51713">
    <property type="entry name" value="tRNA-guanine transglycosylase"/>
    <property type="match status" value="1"/>
</dbReference>
<protein>
    <recommendedName>
        <fullName evidence="4">Queuine tRNA-ribosyltransferase</fullName>
        <ecNumber evidence="4">2.4.2.29</ecNumber>
    </recommendedName>
    <alternativeName>
        <fullName evidence="4">Guanine insertion enzyme</fullName>
    </alternativeName>
    <alternativeName>
        <fullName evidence="4">tRNA-guanine transglycosylase</fullName>
    </alternativeName>
</protein>
<evidence type="ECO:0000256" key="4">
    <source>
        <dbReference type="HAMAP-Rule" id="MF_00168"/>
    </source>
</evidence>
<dbReference type="GO" id="GO:0005829">
    <property type="term" value="C:cytosol"/>
    <property type="evidence" value="ECO:0007669"/>
    <property type="project" value="TreeGrafter"/>
</dbReference>
<keyword evidence="4" id="KW-0862">Zinc</keyword>
<feature type="binding site" evidence="4">
    <location>
        <position position="232"/>
    </location>
    <ligand>
        <name>substrate</name>
    </ligand>
</feature>